<dbReference type="EMBL" id="CAJNNW010026161">
    <property type="protein sequence ID" value="CAE8683108.1"/>
    <property type="molecule type" value="Genomic_DNA"/>
</dbReference>
<sequence>MIASGQVQYAHMAPPCGTATRARDKPISAALIARGFPNPLPLRSSEYPLGLPHLSGKDMLRVQAANSIYEFCSRVVAQCDKFGVLWSIENPLRSYFWQIPSMVAPHETHHHLEFQACAHGGSRDQWRLWLTNCVQLLTLSAICPKDHTHKPWGLTKGAGKSTFATEEEAAYPDVLCERVANVLSEALQVPLLPEGPIAVSHAHAAQTGKQPRGHRSRQLVPEFKEIRVLVVDPELTRDIPLSSGKLSSTWQGCCSGSKLLRRTMLTRTDDGGSQKEQLAFGIPWSPEEFIRAAADIQHPFDMSDSLDEGIATAIFDLLTKGPAEIARLRLERIEYWLGRRKELEREELKLHAALAPDIAKILKGKKMLLFEEMLKSIGYKDSTLVQEMKLGFRVTGWATKSNVFNPGFRAPQLDVEELRSRSQSIRQLLEHKVKSSGDQALDEEIWKQTLEEEKCGWLDGPFTEQEMSAFFASDNWLANRRFGILQNEVLRLIDDYTETLVNATFGARDKVKLPTTDETAMIAKVLLSSVDEFGNVSVQLASGVILSGKIHPSLMDESVRRAVVGRTLDLTKAYRQLAASLFDQWVTNIVVFCPVLNKPVYFRQRPLAFGSCASVWSFNRCSRAIWALGVHIFQLLWSNFFDDYPHLDLQVLSISSRLTSTFLFDLLGWRHSVAEHKCLAFDPVFTALRVQFDFKQAVSGGSFAIGNKPGRVQKLITSMEEILASSRCTSSEASAIRGKLVYIESNAFGRLGRFAMGPIAQRSLALGGSASSIGPDLDSALRWMISHVGCIKPRLVSASSVVEPPLLLFTDGALEGEHLDEATAGAFVFDRQSRRMEHFGLKVPRMLLEHWRELGGSSHVIAQVELLPVLLARIAWPELFLHRSVIVFIDNNSVLFNLVSGYGVAQASRPMLQHLAEVDVRAPSRIWFTRVSSEANPADGPSRLDFALVESFGSARIVPPCCKFVSRLTPRFPPRPTLG</sequence>
<proteinExistence type="predicted"/>
<organism evidence="1 2">
    <name type="scientific">Polarella glacialis</name>
    <name type="common">Dinoflagellate</name>
    <dbReference type="NCBI Taxonomy" id="89957"/>
    <lineage>
        <taxon>Eukaryota</taxon>
        <taxon>Sar</taxon>
        <taxon>Alveolata</taxon>
        <taxon>Dinophyceae</taxon>
        <taxon>Suessiales</taxon>
        <taxon>Suessiaceae</taxon>
        <taxon>Polarella</taxon>
    </lineage>
</organism>
<evidence type="ECO:0000313" key="1">
    <source>
        <dbReference type="EMBL" id="CAE8683108.1"/>
    </source>
</evidence>
<dbReference type="Proteomes" id="UP000626109">
    <property type="component" value="Unassembled WGS sequence"/>
</dbReference>
<comment type="caution">
    <text evidence="1">The sequence shown here is derived from an EMBL/GenBank/DDBJ whole genome shotgun (WGS) entry which is preliminary data.</text>
</comment>
<evidence type="ECO:0000313" key="2">
    <source>
        <dbReference type="Proteomes" id="UP000626109"/>
    </source>
</evidence>
<reference evidence="1" key="1">
    <citation type="submission" date="2021-02" db="EMBL/GenBank/DDBJ databases">
        <authorList>
            <person name="Dougan E. K."/>
            <person name="Rhodes N."/>
            <person name="Thang M."/>
            <person name="Chan C."/>
        </authorList>
    </citation>
    <scope>NUCLEOTIDE SEQUENCE</scope>
</reference>
<name>A0A813JPA8_POLGL</name>
<gene>
    <name evidence="1" type="ORF">PGLA2088_LOCUS23293</name>
</gene>
<protein>
    <submittedName>
        <fullName evidence="1">Uncharacterized protein</fullName>
    </submittedName>
</protein>
<dbReference type="AlphaFoldDB" id="A0A813JPA8"/>
<accession>A0A813JPA8</accession>